<organism evidence="1">
    <name type="scientific">Rhizophora mucronata</name>
    <name type="common">Asiatic mangrove</name>
    <dbReference type="NCBI Taxonomy" id="61149"/>
    <lineage>
        <taxon>Eukaryota</taxon>
        <taxon>Viridiplantae</taxon>
        <taxon>Streptophyta</taxon>
        <taxon>Embryophyta</taxon>
        <taxon>Tracheophyta</taxon>
        <taxon>Spermatophyta</taxon>
        <taxon>Magnoliopsida</taxon>
        <taxon>eudicotyledons</taxon>
        <taxon>Gunneridae</taxon>
        <taxon>Pentapetalae</taxon>
        <taxon>rosids</taxon>
        <taxon>fabids</taxon>
        <taxon>Malpighiales</taxon>
        <taxon>Rhizophoraceae</taxon>
        <taxon>Rhizophora</taxon>
    </lineage>
</organism>
<dbReference type="EMBL" id="GGEC01071214">
    <property type="protein sequence ID" value="MBX51698.1"/>
    <property type="molecule type" value="Transcribed_RNA"/>
</dbReference>
<protein>
    <submittedName>
        <fullName evidence="1">Uncharacterized protein</fullName>
    </submittedName>
</protein>
<accession>A0A2P2PAC6</accession>
<proteinExistence type="predicted"/>
<name>A0A2P2PAC6_RHIMU</name>
<evidence type="ECO:0000313" key="1">
    <source>
        <dbReference type="EMBL" id="MBX51698.1"/>
    </source>
</evidence>
<sequence length="28" mass="3548">MDLHILQEHHWLWQFIQKESHDSYLSLI</sequence>
<dbReference type="AlphaFoldDB" id="A0A2P2PAC6"/>
<reference evidence="1" key="1">
    <citation type="submission" date="2018-02" db="EMBL/GenBank/DDBJ databases">
        <title>Rhizophora mucronata_Transcriptome.</title>
        <authorList>
            <person name="Meera S.P."/>
            <person name="Sreeshan A."/>
            <person name="Augustine A."/>
        </authorList>
    </citation>
    <scope>NUCLEOTIDE SEQUENCE</scope>
    <source>
        <tissue evidence="1">Leaf</tissue>
    </source>
</reference>